<proteinExistence type="predicted"/>
<evidence type="ECO:0000313" key="1">
    <source>
        <dbReference type="EMBL" id="KKM24507.1"/>
    </source>
</evidence>
<comment type="caution">
    <text evidence="1">The sequence shown here is derived from an EMBL/GenBank/DDBJ whole genome shotgun (WGS) entry which is preliminary data.</text>
</comment>
<organism evidence="1">
    <name type="scientific">marine sediment metagenome</name>
    <dbReference type="NCBI Taxonomy" id="412755"/>
    <lineage>
        <taxon>unclassified sequences</taxon>
        <taxon>metagenomes</taxon>
        <taxon>ecological metagenomes</taxon>
    </lineage>
</organism>
<dbReference type="EMBL" id="LAZR01012911">
    <property type="protein sequence ID" value="KKM24507.1"/>
    <property type="molecule type" value="Genomic_DNA"/>
</dbReference>
<reference evidence="1" key="1">
    <citation type="journal article" date="2015" name="Nature">
        <title>Complex archaea that bridge the gap between prokaryotes and eukaryotes.</title>
        <authorList>
            <person name="Spang A."/>
            <person name="Saw J.H."/>
            <person name="Jorgensen S.L."/>
            <person name="Zaremba-Niedzwiedzka K."/>
            <person name="Martijn J."/>
            <person name="Lind A.E."/>
            <person name="van Eijk R."/>
            <person name="Schleper C."/>
            <person name="Guy L."/>
            <person name="Ettema T.J."/>
        </authorList>
    </citation>
    <scope>NUCLEOTIDE SEQUENCE</scope>
</reference>
<accession>A0A0F9IAL1</accession>
<gene>
    <name evidence="1" type="ORF">LCGC14_1604430</name>
</gene>
<sequence>MANETNQIKRRLKYDVGNILVRRVIKRDDWAAEAIFDIAAGDKKDWTPIEWAAVLCDLERCQLKVADWLGDENG</sequence>
<dbReference type="AlphaFoldDB" id="A0A0F9IAL1"/>
<protein>
    <submittedName>
        <fullName evidence="1">Uncharacterized protein</fullName>
    </submittedName>
</protein>
<name>A0A0F9IAL1_9ZZZZ</name>